<feature type="region of interest" description="Disordered" evidence="1">
    <location>
        <begin position="501"/>
        <end position="564"/>
    </location>
</feature>
<keyword evidence="3" id="KW-1185">Reference proteome</keyword>
<evidence type="ECO:0000313" key="3">
    <source>
        <dbReference type="Proteomes" id="UP000799539"/>
    </source>
</evidence>
<feature type="compositionally biased region" description="Acidic residues" evidence="1">
    <location>
        <begin position="356"/>
        <end position="367"/>
    </location>
</feature>
<evidence type="ECO:0000313" key="2">
    <source>
        <dbReference type="EMBL" id="KAF2207838.1"/>
    </source>
</evidence>
<feature type="region of interest" description="Disordered" evidence="1">
    <location>
        <begin position="93"/>
        <end position="112"/>
    </location>
</feature>
<dbReference type="AlphaFoldDB" id="A0A6A6F058"/>
<reference evidence="2" key="1">
    <citation type="journal article" date="2020" name="Stud. Mycol.">
        <title>101 Dothideomycetes genomes: a test case for predicting lifestyles and emergence of pathogens.</title>
        <authorList>
            <person name="Haridas S."/>
            <person name="Albert R."/>
            <person name="Binder M."/>
            <person name="Bloem J."/>
            <person name="Labutti K."/>
            <person name="Salamov A."/>
            <person name="Andreopoulos B."/>
            <person name="Baker S."/>
            <person name="Barry K."/>
            <person name="Bills G."/>
            <person name="Bluhm B."/>
            <person name="Cannon C."/>
            <person name="Castanera R."/>
            <person name="Culley D."/>
            <person name="Daum C."/>
            <person name="Ezra D."/>
            <person name="Gonzalez J."/>
            <person name="Henrissat B."/>
            <person name="Kuo A."/>
            <person name="Liang C."/>
            <person name="Lipzen A."/>
            <person name="Lutzoni F."/>
            <person name="Magnuson J."/>
            <person name="Mondo S."/>
            <person name="Nolan M."/>
            <person name="Ohm R."/>
            <person name="Pangilinan J."/>
            <person name="Park H.-J."/>
            <person name="Ramirez L."/>
            <person name="Alfaro M."/>
            <person name="Sun H."/>
            <person name="Tritt A."/>
            <person name="Yoshinaga Y."/>
            <person name="Zwiers L.-H."/>
            <person name="Turgeon B."/>
            <person name="Goodwin S."/>
            <person name="Spatafora J."/>
            <person name="Crous P."/>
            <person name="Grigoriev I."/>
        </authorList>
    </citation>
    <scope>NUCLEOTIDE SEQUENCE</scope>
    <source>
        <strain evidence="2">SCOH1-5</strain>
    </source>
</reference>
<name>A0A6A6F058_9PEZI</name>
<feature type="compositionally biased region" description="Low complexity" evidence="1">
    <location>
        <begin position="329"/>
        <end position="341"/>
    </location>
</feature>
<accession>A0A6A6F058</accession>
<gene>
    <name evidence="2" type="ORF">CERZMDRAFT_102105</name>
</gene>
<sequence length="564" mass="61558">MQHFRFDQPSSYLTPLPLFSDNVLVDTKPSCFERVNNTRITKNYKFASTERGSRFFSISDSTVSPATSSTPCSCNHKLRSTFEPIPRNARYQRPTALQTSAPVSSEARQHSAIPRSQTCLTMQNQIASGSATMYQHPFPGLFQGFEQTPVIIGTASALQKLTDARKAGLFIAYPAMSAVAAVQQSLQPFQAAGVFPTDEEMTSLFSLTDLEQRACGFDKAKDFSITDQESAHNIIMPPLVSLRAIDCARQYMEIGNRHRHGPSYCFDVLIITLSNGQLFVHDLPAPSNSHSTHSVLMLRQLMPGADGNVVEIWRASATSRGIPLPRPDPLSSAVPSSSSAPPSMPSNVQPAQSAKDDDDESDADDPDPLAGVTDSSKVEGDLILRAAMRYTNKEIYEKIKALGSTATYNSVTKRITNALKAQARAELGPGEAFDAKYDALRNDFDARRRGGQGRLSAKRSASSMGGGKSKRQKTASKGFVADDDSDLEDVLDGMDIQDEEVVGTVEYDGNGGGNGYSLRRRTPRNNVNAEIQGVDEADEDMEDDFEREQSADESDVSEFDDSEE</sequence>
<protein>
    <submittedName>
        <fullName evidence="2">Uncharacterized protein</fullName>
    </submittedName>
</protein>
<evidence type="ECO:0000256" key="1">
    <source>
        <dbReference type="SAM" id="MobiDB-lite"/>
    </source>
</evidence>
<proteinExistence type="predicted"/>
<feature type="compositionally biased region" description="Acidic residues" evidence="1">
    <location>
        <begin position="533"/>
        <end position="564"/>
    </location>
</feature>
<dbReference type="OrthoDB" id="3647414at2759"/>
<organism evidence="2 3">
    <name type="scientific">Cercospora zeae-maydis SCOH1-5</name>
    <dbReference type="NCBI Taxonomy" id="717836"/>
    <lineage>
        <taxon>Eukaryota</taxon>
        <taxon>Fungi</taxon>
        <taxon>Dikarya</taxon>
        <taxon>Ascomycota</taxon>
        <taxon>Pezizomycotina</taxon>
        <taxon>Dothideomycetes</taxon>
        <taxon>Dothideomycetidae</taxon>
        <taxon>Mycosphaerellales</taxon>
        <taxon>Mycosphaerellaceae</taxon>
        <taxon>Cercospora</taxon>
    </lineage>
</organism>
<dbReference type="Proteomes" id="UP000799539">
    <property type="component" value="Unassembled WGS sequence"/>
</dbReference>
<feature type="region of interest" description="Disordered" evidence="1">
    <location>
        <begin position="446"/>
        <end position="482"/>
    </location>
</feature>
<dbReference type="EMBL" id="ML992700">
    <property type="protein sequence ID" value="KAF2207838.1"/>
    <property type="molecule type" value="Genomic_DNA"/>
</dbReference>
<feature type="region of interest" description="Disordered" evidence="1">
    <location>
        <begin position="321"/>
        <end position="375"/>
    </location>
</feature>